<name>A0A9N9DVJ6_FUNMO</name>
<evidence type="ECO:0000256" key="1">
    <source>
        <dbReference type="SAM" id="MobiDB-lite"/>
    </source>
</evidence>
<dbReference type="AlphaFoldDB" id="A0A9N9DVJ6"/>
<dbReference type="Proteomes" id="UP000789375">
    <property type="component" value="Unassembled WGS sequence"/>
</dbReference>
<evidence type="ECO:0000313" key="2">
    <source>
        <dbReference type="EMBL" id="CAG8648887.1"/>
    </source>
</evidence>
<feature type="region of interest" description="Disordered" evidence="1">
    <location>
        <begin position="27"/>
        <end position="49"/>
    </location>
</feature>
<keyword evidence="3" id="KW-1185">Reference proteome</keyword>
<evidence type="ECO:0000313" key="3">
    <source>
        <dbReference type="Proteomes" id="UP000789375"/>
    </source>
</evidence>
<comment type="caution">
    <text evidence="2">The sequence shown here is derived from an EMBL/GenBank/DDBJ whole genome shotgun (WGS) entry which is preliminary data.</text>
</comment>
<sequence>ILKSLYDQDTILSKDIGDKMPVITDINDDNDVLPDNQPVPASPKITDFV</sequence>
<gene>
    <name evidence="2" type="ORF">FMOSSE_LOCUS11372</name>
</gene>
<accession>A0A9N9DVJ6</accession>
<protein>
    <submittedName>
        <fullName evidence="2">3719_t:CDS:1</fullName>
    </submittedName>
</protein>
<organism evidence="2 3">
    <name type="scientific">Funneliformis mosseae</name>
    <name type="common">Endomycorrhizal fungus</name>
    <name type="synonym">Glomus mosseae</name>
    <dbReference type="NCBI Taxonomy" id="27381"/>
    <lineage>
        <taxon>Eukaryota</taxon>
        <taxon>Fungi</taxon>
        <taxon>Fungi incertae sedis</taxon>
        <taxon>Mucoromycota</taxon>
        <taxon>Glomeromycotina</taxon>
        <taxon>Glomeromycetes</taxon>
        <taxon>Glomerales</taxon>
        <taxon>Glomeraceae</taxon>
        <taxon>Funneliformis</taxon>
    </lineage>
</organism>
<reference evidence="2" key="1">
    <citation type="submission" date="2021-06" db="EMBL/GenBank/DDBJ databases">
        <authorList>
            <person name="Kallberg Y."/>
            <person name="Tangrot J."/>
            <person name="Rosling A."/>
        </authorList>
    </citation>
    <scope>NUCLEOTIDE SEQUENCE</scope>
    <source>
        <strain evidence="2">87-6 pot B 2015</strain>
    </source>
</reference>
<feature type="non-terminal residue" evidence="2">
    <location>
        <position position="1"/>
    </location>
</feature>
<dbReference type="EMBL" id="CAJVPP010004379">
    <property type="protein sequence ID" value="CAG8648887.1"/>
    <property type="molecule type" value="Genomic_DNA"/>
</dbReference>
<proteinExistence type="predicted"/>